<evidence type="ECO:0000256" key="12">
    <source>
        <dbReference type="ARBA" id="ARBA00031636"/>
    </source>
</evidence>
<evidence type="ECO:0000256" key="3">
    <source>
        <dbReference type="ARBA" id="ARBA00010199"/>
    </source>
</evidence>
<evidence type="ECO:0000256" key="13">
    <source>
        <dbReference type="SAM" id="Phobius"/>
    </source>
</evidence>
<dbReference type="PIRSF" id="PIRSF006603">
    <property type="entry name" value="DinF"/>
    <property type="match status" value="1"/>
</dbReference>
<feature type="transmembrane region" description="Helical" evidence="13">
    <location>
        <begin position="66"/>
        <end position="86"/>
    </location>
</feature>
<comment type="similarity">
    <text evidence="3">Belongs to the multi antimicrobial extrusion (MATE) (TC 2.A.66.1) family.</text>
</comment>
<comment type="subcellular location">
    <subcellularLocation>
        <location evidence="2">Cell membrane</location>
        <topology evidence="2">Multi-pass membrane protein</topology>
    </subcellularLocation>
</comment>
<dbReference type="AlphaFoldDB" id="A0A926DCI9"/>
<dbReference type="Pfam" id="PF01554">
    <property type="entry name" value="MatE"/>
    <property type="match status" value="2"/>
</dbReference>
<keyword evidence="11 13" id="KW-0472">Membrane</keyword>
<keyword evidence="7" id="KW-1003">Cell membrane</keyword>
<feature type="transmembrane region" description="Helical" evidence="13">
    <location>
        <begin position="364"/>
        <end position="386"/>
    </location>
</feature>
<feature type="transmembrane region" description="Helical" evidence="13">
    <location>
        <begin position="200"/>
        <end position="220"/>
    </location>
</feature>
<evidence type="ECO:0000256" key="7">
    <source>
        <dbReference type="ARBA" id="ARBA00022475"/>
    </source>
</evidence>
<evidence type="ECO:0000256" key="5">
    <source>
        <dbReference type="ARBA" id="ARBA00022448"/>
    </source>
</evidence>
<keyword evidence="15" id="KW-1185">Reference proteome</keyword>
<proteinExistence type="inferred from homology"/>
<dbReference type="Proteomes" id="UP000620366">
    <property type="component" value="Unassembled WGS sequence"/>
</dbReference>
<feature type="transmembrane region" description="Helical" evidence="13">
    <location>
        <begin position="98"/>
        <end position="119"/>
    </location>
</feature>
<dbReference type="InterPro" id="IPR002528">
    <property type="entry name" value="MATE_fam"/>
</dbReference>
<evidence type="ECO:0000313" key="14">
    <source>
        <dbReference type="EMBL" id="MBC8535314.1"/>
    </source>
</evidence>
<evidence type="ECO:0000256" key="10">
    <source>
        <dbReference type="ARBA" id="ARBA00023065"/>
    </source>
</evidence>
<dbReference type="EMBL" id="JACRSP010000001">
    <property type="protein sequence ID" value="MBC8535314.1"/>
    <property type="molecule type" value="Genomic_DNA"/>
</dbReference>
<keyword evidence="8 13" id="KW-0812">Transmembrane</keyword>
<dbReference type="NCBIfam" id="TIGR00797">
    <property type="entry name" value="matE"/>
    <property type="match status" value="1"/>
</dbReference>
<feature type="transmembrane region" description="Helical" evidence="13">
    <location>
        <begin position="24"/>
        <end position="46"/>
    </location>
</feature>
<dbReference type="InterPro" id="IPR050222">
    <property type="entry name" value="MATE_MdtK"/>
</dbReference>
<dbReference type="GO" id="GO:0006811">
    <property type="term" value="P:monoatomic ion transport"/>
    <property type="evidence" value="ECO:0007669"/>
    <property type="project" value="UniProtKB-KW"/>
</dbReference>
<evidence type="ECO:0000313" key="15">
    <source>
        <dbReference type="Proteomes" id="UP000620366"/>
    </source>
</evidence>
<dbReference type="GO" id="GO:0005886">
    <property type="term" value="C:plasma membrane"/>
    <property type="evidence" value="ECO:0007669"/>
    <property type="project" value="UniProtKB-SubCell"/>
</dbReference>
<evidence type="ECO:0000256" key="6">
    <source>
        <dbReference type="ARBA" id="ARBA00022449"/>
    </source>
</evidence>
<protein>
    <recommendedName>
        <fullName evidence="4">Probable multidrug resistance protein NorM</fullName>
    </recommendedName>
    <alternativeName>
        <fullName evidence="12">Multidrug-efflux transporter</fullName>
    </alternativeName>
</protein>
<evidence type="ECO:0000256" key="4">
    <source>
        <dbReference type="ARBA" id="ARBA00020268"/>
    </source>
</evidence>
<comment type="function">
    <text evidence="1">Multidrug efflux pump.</text>
</comment>
<name>A0A926DCI9_9FIRM</name>
<keyword evidence="10" id="KW-0406">Ion transport</keyword>
<evidence type="ECO:0000256" key="11">
    <source>
        <dbReference type="ARBA" id="ARBA00023136"/>
    </source>
</evidence>
<dbReference type="InterPro" id="IPR048279">
    <property type="entry name" value="MdtK-like"/>
</dbReference>
<keyword evidence="9 13" id="KW-1133">Transmembrane helix</keyword>
<dbReference type="PANTHER" id="PTHR43298:SF2">
    <property type="entry name" value="FMN_FAD EXPORTER YEEO-RELATED"/>
    <property type="match status" value="1"/>
</dbReference>
<dbReference type="GO" id="GO:0015297">
    <property type="term" value="F:antiporter activity"/>
    <property type="evidence" value="ECO:0007669"/>
    <property type="project" value="UniProtKB-KW"/>
</dbReference>
<evidence type="ECO:0000256" key="9">
    <source>
        <dbReference type="ARBA" id="ARBA00022989"/>
    </source>
</evidence>
<dbReference type="CDD" id="cd13137">
    <property type="entry name" value="MATE_NorM_like"/>
    <property type="match status" value="1"/>
</dbReference>
<feature type="transmembrane region" description="Helical" evidence="13">
    <location>
        <begin position="328"/>
        <end position="352"/>
    </location>
</feature>
<keyword evidence="5" id="KW-0813">Transport</keyword>
<dbReference type="PANTHER" id="PTHR43298">
    <property type="entry name" value="MULTIDRUG RESISTANCE PROTEIN NORM-RELATED"/>
    <property type="match status" value="1"/>
</dbReference>
<reference evidence="14" key="1">
    <citation type="submission" date="2020-08" db="EMBL/GenBank/DDBJ databases">
        <title>Genome public.</title>
        <authorList>
            <person name="Liu C."/>
            <person name="Sun Q."/>
        </authorList>
    </citation>
    <scope>NUCLEOTIDE SEQUENCE</scope>
    <source>
        <strain evidence="14">BX7</strain>
    </source>
</reference>
<dbReference type="GO" id="GO:0042910">
    <property type="term" value="F:xenobiotic transmembrane transporter activity"/>
    <property type="evidence" value="ECO:0007669"/>
    <property type="project" value="InterPro"/>
</dbReference>
<sequence length="466" mass="50601">MRHREPPAFLTGQPLFSQLDLKRLIFPLVVEQVLAITVGMIDTVMISNVGEAAVSGVSLVDMVSNVIISIFAALATGGAVVAAQFIGSRNYDEARESANQLVMVMGLISVVITALALAFKRPLMELLFGHIEPDVMASSVTYLTITGLSYPFLAVYNGCAALFRSNGNSRISMKISIIMNLINLVGNSILIFGFRMGVTGAALATLAARVTAAVVIFCLLRHPDNVIRISFSRRTRFRPHLVRRILGIGIPNGLENSFFQFGRVLVLGIISSFGTVQIAANAVANNLSGLGCIPGQAMNLAMITVVGQCVGARDYPQADWFAKKLMRITYLVTAALNFVILCALPLLLNIYNLAGTLSADTLDLAYRLVFIHNGMAILIWPLAFTLPNALRAANDVRFTMGISIFSMLAFRLVSSYVMGIQLQMGAIGVWVAMILDWLFRSVCFAARFLSGKWKVTAERVQHQSVS</sequence>
<organism evidence="14 15">
    <name type="scientific">Feifania hominis</name>
    <dbReference type="NCBI Taxonomy" id="2763660"/>
    <lineage>
        <taxon>Bacteria</taxon>
        <taxon>Bacillati</taxon>
        <taxon>Bacillota</taxon>
        <taxon>Clostridia</taxon>
        <taxon>Eubacteriales</taxon>
        <taxon>Feifaniaceae</taxon>
        <taxon>Feifania</taxon>
    </lineage>
</organism>
<evidence type="ECO:0000256" key="2">
    <source>
        <dbReference type="ARBA" id="ARBA00004651"/>
    </source>
</evidence>
<accession>A0A926DCI9</accession>
<gene>
    <name evidence="14" type="ORF">H8695_01195</name>
</gene>
<dbReference type="RefSeq" id="WP_249298965.1">
    <property type="nucleotide sequence ID" value="NZ_JACRSP010000001.1"/>
</dbReference>
<comment type="caution">
    <text evidence="14">The sequence shown here is derived from an EMBL/GenBank/DDBJ whole genome shotgun (WGS) entry which is preliminary data.</text>
</comment>
<evidence type="ECO:0000256" key="1">
    <source>
        <dbReference type="ARBA" id="ARBA00003408"/>
    </source>
</evidence>
<evidence type="ECO:0000256" key="8">
    <source>
        <dbReference type="ARBA" id="ARBA00022692"/>
    </source>
</evidence>
<feature type="transmembrane region" description="Helical" evidence="13">
    <location>
        <begin position="175"/>
        <end position="194"/>
    </location>
</feature>
<keyword evidence="6" id="KW-0050">Antiport</keyword>
<feature type="transmembrane region" description="Helical" evidence="13">
    <location>
        <begin position="139"/>
        <end position="163"/>
    </location>
</feature>